<name>A0A7J5Z3A7_DISMA</name>
<keyword evidence="3" id="KW-0770">Synapse</keyword>
<keyword evidence="10" id="KW-1185">Reference proteome</keyword>
<feature type="domain" description="MHD1" evidence="8">
    <location>
        <begin position="625"/>
        <end position="756"/>
    </location>
</feature>
<dbReference type="InterPro" id="IPR033227">
    <property type="entry name" value="CAPS"/>
</dbReference>
<dbReference type="InterPro" id="IPR010439">
    <property type="entry name" value="MUN_dom"/>
</dbReference>
<keyword evidence="2" id="KW-0813">Transport</keyword>
<dbReference type="GO" id="GO:0098978">
    <property type="term" value="C:glutamatergic synapse"/>
    <property type="evidence" value="ECO:0007669"/>
    <property type="project" value="TreeGrafter"/>
</dbReference>
<reference evidence="9 10" key="1">
    <citation type="submission" date="2020-03" db="EMBL/GenBank/DDBJ databases">
        <title>Dissostichus mawsoni Genome sequencing and assembly.</title>
        <authorList>
            <person name="Park H."/>
        </authorList>
    </citation>
    <scope>NUCLEOTIDE SEQUENCE [LARGE SCALE GENOMIC DNA]</scope>
    <source>
        <strain evidence="9">DM0001</strain>
        <tissue evidence="9">Muscle</tissue>
    </source>
</reference>
<evidence type="ECO:0000256" key="5">
    <source>
        <dbReference type="ARBA" id="ARBA00023136"/>
    </source>
</evidence>
<dbReference type="GO" id="GO:0008289">
    <property type="term" value="F:lipid binding"/>
    <property type="evidence" value="ECO:0007669"/>
    <property type="project" value="UniProtKB-KW"/>
</dbReference>
<dbReference type="SUPFAM" id="SSF50729">
    <property type="entry name" value="PH domain-like"/>
    <property type="match status" value="2"/>
</dbReference>
<dbReference type="InterPro" id="IPR014770">
    <property type="entry name" value="Munc13_1"/>
</dbReference>
<dbReference type="Proteomes" id="UP000518266">
    <property type="component" value="Unassembled WGS sequence"/>
</dbReference>
<evidence type="ECO:0000313" key="9">
    <source>
        <dbReference type="EMBL" id="KAF3855277.1"/>
    </source>
</evidence>
<evidence type="ECO:0000256" key="3">
    <source>
        <dbReference type="ARBA" id="ARBA00023018"/>
    </source>
</evidence>
<dbReference type="SMART" id="SM01145">
    <property type="entry name" value="DUF1041"/>
    <property type="match status" value="1"/>
</dbReference>
<feature type="region of interest" description="Disordered" evidence="7">
    <location>
        <begin position="412"/>
        <end position="435"/>
    </location>
</feature>
<dbReference type="PROSITE" id="PS51258">
    <property type="entry name" value="MHD1"/>
    <property type="match status" value="1"/>
</dbReference>
<evidence type="ECO:0000256" key="6">
    <source>
        <dbReference type="ARBA" id="ARBA00034103"/>
    </source>
</evidence>
<evidence type="ECO:0000256" key="1">
    <source>
        <dbReference type="ARBA" id="ARBA00004308"/>
    </source>
</evidence>
<dbReference type="PANTHER" id="PTHR12166">
    <property type="entry name" value="CALCIUM-DEPENDENT SECRETION ACTIVATOR"/>
    <property type="match status" value="1"/>
</dbReference>
<dbReference type="GO" id="GO:1990504">
    <property type="term" value="P:dense core granule exocytosis"/>
    <property type="evidence" value="ECO:0007669"/>
    <property type="project" value="InterPro"/>
</dbReference>
<feature type="region of interest" description="Disordered" evidence="7">
    <location>
        <begin position="191"/>
        <end position="219"/>
    </location>
</feature>
<evidence type="ECO:0000256" key="4">
    <source>
        <dbReference type="ARBA" id="ARBA00023121"/>
    </source>
</evidence>
<dbReference type="SUPFAM" id="SSF90250">
    <property type="entry name" value="Troponin coil-coiled subunits"/>
    <property type="match status" value="1"/>
</dbReference>
<dbReference type="GO" id="GO:0012505">
    <property type="term" value="C:endomembrane system"/>
    <property type="evidence" value="ECO:0007669"/>
    <property type="project" value="UniProtKB-SubCell"/>
</dbReference>
<dbReference type="Gene3D" id="1.10.357.50">
    <property type="match status" value="1"/>
</dbReference>
<comment type="caution">
    <text evidence="9">The sequence shown here is derived from an EMBL/GenBank/DDBJ whole genome shotgun (WGS) entry which is preliminary data.</text>
</comment>
<dbReference type="OrthoDB" id="10063282at2759"/>
<dbReference type="GO" id="GO:0016079">
    <property type="term" value="P:synaptic vesicle exocytosis"/>
    <property type="evidence" value="ECO:0007669"/>
    <property type="project" value="InterPro"/>
</dbReference>
<keyword evidence="4" id="KW-0446">Lipid-binding</keyword>
<dbReference type="AlphaFoldDB" id="A0A7J5Z3A7"/>
<dbReference type="InterPro" id="IPR011993">
    <property type="entry name" value="PH-like_dom_sf"/>
</dbReference>
<dbReference type="Gene3D" id="2.30.29.30">
    <property type="entry name" value="Pleckstrin-homology domain (PH domain)/Phosphotyrosine-binding domain (PTB)"/>
    <property type="match status" value="2"/>
</dbReference>
<dbReference type="GO" id="GO:0098793">
    <property type="term" value="C:presynapse"/>
    <property type="evidence" value="ECO:0007669"/>
    <property type="project" value="GOC"/>
</dbReference>
<evidence type="ECO:0000259" key="8">
    <source>
        <dbReference type="PROSITE" id="PS51258"/>
    </source>
</evidence>
<keyword evidence="5" id="KW-0472">Membrane</keyword>
<feature type="region of interest" description="Disordered" evidence="7">
    <location>
        <begin position="1"/>
        <end position="61"/>
    </location>
</feature>
<evidence type="ECO:0000256" key="2">
    <source>
        <dbReference type="ARBA" id="ARBA00022448"/>
    </source>
</evidence>
<evidence type="ECO:0000256" key="7">
    <source>
        <dbReference type="SAM" id="MobiDB-lite"/>
    </source>
</evidence>
<proteinExistence type="predicted"/>
<dbReference type="EMBL" id="JAAKFY010000007">
    <property type="protein sequence ID" value="KAF3855277.1"/>
    <property type="molecule type" value="Genomic_DNA"/>
</dbReference>
<comment type="subcellular location">
    <subcellularLocation>
        <location evidence="1">Endomembrane system</location>
    </subcellularLocation>
    <subcellularLocation>
        <location evidence="6">Synapse</location>
    </subcellularLocation>
</comment>
<protein>
    <recommendedName>
        <fullName evidence="8">MHD1 domain-containing protein</fullName>
    </recommendedName>
</protein>
<dbReference type="PANTHER" id="PTHR12166:SF7">
    <property type="entry name" value="CALCIUM-DEPENDENT SECRETION ACTIVATOR 2"/>
    <property type="match status" value="1"/>
</dbReference>
<dbReference type="Pfam" id="PF06292">
    <property type="entry name" value="MUN"/>
    <property type="match status" value="1"/>
</dbReference>
<feature type="compositionally biased region" description="Polar residues" evidence="7">
    <location>
        <begin position="196"/>
        <end position="219"/>
    </location>
</feature>
<gene>
    <name evidence="9" type="ORF">F7725_023332</name>
</gene>
<evidence type="ECO:0000313" key="10">
    <source>
        <dbReference type="Proteomes" id="UP000518266"/>
    </source>
</evidence>
<dbReference type="GO" id="GO:0045921">
    <property type="term" value="P:positive regulation of exocytosis"/>
    <property type="evidence" value="ECO:0007669"/>
    <property type="project" value="TreeGrafter"/>
</dbReference>
<sequence length="814" mass="92295">MMLSIAKGLLEEEAKEQEEERSRYMEESCPPVSMPRSMQEMQVGDSGRLHHHTPPPLRQSEAVHREHRVLALEDKELGRAEFHRMVVPKSSQDSELKIKLAVRMDKPPNMKHSGSVSTHSPCAATEKKAEPQELMQLEGYTVDYCDPSQGGRVFFNAVKEGDLVMFSCEDDQDRMLWIQALYRATGQSYKPVPPLQNKTSNCRGPQKPSSPISLDPSQRQGVEGLISVAPSRFDHTALFTVLQKHTLQHRMNDSFSCLVGDSGRLHHHTPPPLRQSEAVHREHRVLALEDKELGRQAEFHRMVVPKSSQDSELKIKLAVRMDKPPNMKHSGSVSTHSPCAATEKKAEPQELMQLEGYTVDYCDPSQGGRVFFNAVKEGDLVMFSCEDDQDRMLWIQALYEPRAVLQAGAPLQNKTSNCRGPQKPPPPSVGLDPSQRQGVEGLISVAPSRFDHTALFTVLQKHTLQHRMNDSFSCLGWFSPGQVFVLDEYCARYGVRGCHRHLSYLKDLMEPDGMGTVTLEEKDQFEAYCFPFGRPDGALKATLSLQERVLMKDITTPVPAEEMKKLVQKLDPQATPEKRLEDMMRLGELCVEVLTQNEEHHAEAFSWWPQLMSEHSESFLSLFRVDMDAALQVQPVDSWDSFPLFQLLNNFLRCDLHLCNGTFHKHLQDLFVPLVVRYIDLMESSIAQSIHRGFEQETWQSVNNGSATSEDLFWKLDALQSFVLDLHWPEPEFAKHLEQRLKLMASDMMEACVKRTKSAFDAKMQKASKSTDFRVPLSVCTMFNVLMDAKKQCSKLCVLDTGGQSNNTTPKSMF</sequence>
<accession>A0A7J5Z3A7</accession>
<dbReference type="InterPro" id="IPR038077">
    <property type="entry name" value="Troponin_sf"/>
</dbReference>
<organism evidence="9 10">
    <name type="scientific">Dissostichus mawsoni</name>
    <name type="common">Antarctic cod</name>
    <dbReference type="NCBI Taxonomy" id="36200"/>
    <lineage>
        <taxon>Eukaryota</taxon>
        <taxon>Metazoa</taxon>
        <taxon>Chordata</taxon>
        <taxon>Craniata</taxon>
        <taxon>Vertebrata</taxon>
        <taxon>Euteleostomi</taxon>
        <taxon>Actinopterygii</taxon>
        <taxon>Neopterygii</taxon>
        <taxon>Teleostei</taxon>
        <taxon>Neoteleostei</taxon>
        <taxon>Acanthomorphata</taxon>
        <taxon>Eupercaria</taxon>
        <taxon>Perciformes</taxon>
        <taxon>Notothenioidei</taxon>
        <taxon>Nototheniidae</taxon>
        <taxon>Dissostichus</taxon>
    </lineage>
</organism>